<dbReference type="KEGG" id="clup:CLUP02_04265"/>
<keyword evidence="2" id="KW-1185">Reference proteome</keyword>
<dbReference type="AlphaFoldDB" id="A0A9Q8WCK9"/>
<name>A0A9Q8WCK9_9PEZI</name>
<reference evidence="1" key="1">
    <citation type="journal article" date="2021" name="Mol. Plant Microbe Interact.">
        <title>Complete Genome Sequence of the Plant-Pathogenic Fungus Colletotrichum lupini.</title>
        <authorList>
            <person name="Baroncelli R."/>
            <person name="Pensec F."/>
            <person name="Da Lio D."/>
            <person name="Boufleur T."/>
            <person name="Vicente I."/>
            <person name="Sarrocco S."/>
            <person name="Picot A."/>
            <person name="Baraldi E."/>
            <person name="Sukno S."/>
            <person name="Thon M."/>
            <person name="Le Floch G."/>
        </authorList>
    </citation>
    <scope>NUCLEOTIDE SEQUENCE</scope>
    <source>
        <strain evidence="1">IMI 504893</strain>
    </source>
</reference>
<dbReference type="GeneID" id="73338291"/>
<proteinExistence type="predicted"/>
<dbReference type="EMBL" id="CP019474">
    <property type="protein sequence ID" value="UQC78788.1"/>
    <property type="molecule type" value="Genomic_DNA"/>
</dbReference>
<accession>A0A9Q8WCK9</accession>
<sequence length="92" mass="10530">MSYSEKTASSKNQVFWLCAPRFFTKPAPVPKSTRIPLKKTRILNSDTIPPWGPRLVDSSRCRPQQENFAHVAMSAMQRAHTNGSRREPRLHP</sequence>
<evidence type="ECO:0000313" key="1">
    <source>
        <dbReference type="EMBL" id="UQC78788.1"/>
    </source>
</evidence>
<gene>
    <name evidence="1" type="ORF">CLUP02_04265</name>
</gene>
<evidence type="ECO:0000313" key="2">
    <source>
        <dbReference type="Proteomes" id="UP000830671"/>
    </source>
</evidence>
<protein>
    <submittedName>
        <fullName evidence="1">Uncharacterized protein</fullName>
    </submittedName>
</protein>
<organism evidence="1 2">
    <name type="scientific">Colletotrichum lupini</name>
    <dbReference type="NCBI Taxonomy" id="145971"/>
    <lineage>
        <taxon>Eukaryota</taxon>
        <taxon>Fungi</taxon>
        <taxon>Dikarya</taxon>
        <taxon>Ascomycota</taxon>
        <taxon>Pezizomycotina</taxon>
        <taxon>Sordariomycetes</taxon>
        <taxon>Hypocreomycetidae</taxon>
        <taxon>Glomerellales</taxon>
        <taxon>Glomerellaceae</taxon>
        <taxon>Colletotrichum</taxon>
        <taxon>Colletotrichum acutatum species complex</taxon>
    </lineage>
</organism>
<dbReference type="RefSeq" id="XP_049140424.1">
    <property type="nucleotide sequence ID" value="XM_049283281.1"/>
</dbReference>
<dbReference type="Proteomes" id="UP000830671">
    <property type="component" value="Chromosome 2"/>
</dbReference>